<gene>
    <name evidence="3" type="ORF">HGG79_16970</name>
</gene>
<dbReference type="InterPro" id="IPR036869">
    <property type="entry name" value="J_dom_sf"/>
</dbReference>
<dbReference type="PANTHER" id="PTHR24074">
    <property type="entry name" value="CO-CHAPERONE PROTEIN DJLA"/>
    <property type="match status" value="1"/>
</dbReference>
<dbReference type="EMBL" id="JAAZWO010000028">
    <property type="protein sequence ID" value="MBC2399449.1"/>
    <property type="molecule type" value="Genomic_DNA"/>
</dbReference>
<dbReference type="Proteomes" id="UP000563151">
    <property type="component" value="Unassembled WGS sequence"/>
</dbReference>
<dbReference type="PRINTS" id="PR00625">
    <property type="entry name" value="JDOMAIN"/>
</dbReference>
<sequence>MENPYEILGINKGASKEEIKRAYRDLAKKYHPDQYGNNPLRDLAEDRMRKINEAYDYLIKNADSGNYSNTNSYNNNDYVDYQSIRMDIQNGNFSIAEEKLSRISIRNAEWNFLMGLINLRKGWYDASYNYIKTACNMDPNNMEYREAFNRINNTNNSYRQPYHNSRHGSDNDICSVCATLYCMDCCCECCGGDFISCC</sequence>
<dbReference type="SUPFAM" id="SSF46565">
    <property type="entry name" value="Chaperone J-domain"/>
    <property type="match status" value="1"/>
</dbReference>
<evidence type="ECO:0000313" key="3">
    <source>
        <dbReference type="EMBL" id="MBC2399449.1"/>
    </source>
</evidence>
<reference evidence="3 4" key="1">
    <citation type="submission" date="2020-04" db="EMBL/GenBank/DDBJ databases">
        <title>Genomic insights into acetone-butanol-ethanol (ABE) fermentation by sequencing solventogenic clostridia strains.</title>
        <authorList>
            <person name="Brown S."/>
        </authorList>
    </citation>
    <scope>NUCLEOTIDE SEQUENCE [LARGE SCALE GENOMIC DNA]</scope>
    <source>
        <strain evidence="3 4">DJ011</strain>
    </source>
</reference>
<evidence type="ECO:0000259" key="2">
    <source>
        <dbReference type="PROSITE" id="PS50076"/>
    </source>
</evidence>
<protein>
    <submittedName>
        <fullName evidence="3">DnaJ domain-containing protein</fullName>
    </submittedName>
</protein>
<dbReference type="RefSeq" id="WP_035150956.1">
    <property type="nucleotide sequence ID" value="NZ_JAAZWO010000028.1"/>
</dbReference>
<dbReference type="AlphaFoldDB" id="A0A923EDU2"/>
<accession>A0A923EDU2</accession>
<dbReference type="PROSITE" id="PS50076">
    <property type="entry name" value="DNAJ_2"/>
    <property type="match status" value="1"/>
</dbReference>
<keyword evidence="4" id="KW-1185">Reference proteome</keyword>
<dbReference type="InterPro" id="IPR001623">
    <property type="entry name" value="DnaJ_domain"/>
</dbReference>
<feature type="domain" description="J" evidence="2">
    <location>
        <begin position="3"/>
        <end position="71"/>
    </location>
</feature>
<evidence type="ECO:0000256" key="1">
    <source>
        <dbReference type="ARBA" id="ARBA00022705"/>
    </source>
</evidence>
<name>A0A923EDU2_CLOTT</name>
<proteinExistence type="predicted"/>
<dbReference type="Pfam" id="PF00226">
    <property type="entry name" value="DnaJ"/>
    <property type="match status" value="1"/>
</dbReference>
<dbReference type="Gene3D" id="1.10.287.110">
    <property type="entry name" value="DnaJ domain"/>
    <property type="match status" value="1"/>
</dbReference>
<keyword evidence="1" id="KW-0235">DNA replication</keyword>
<evidence type="ECO:0000313" key="4">
    <source>
        <dbReference type="Proteomes" id="UP000563151"/>
    </source>
</evidence>
<organism evidence="3 4">
    <name type="scientific">Clostridium tetanomorphum</name>
    <dbReference type="NCBI Taxonomy" id="1553"/>
    <lineage>
        <taxon>Bacteria</taxon>
        <taxon>Bacillati</taxon>
        <taxon>Bacillota</taxon>
        <taxon>Clostridia</taxon>
        <taxon>Eubacteriales</taxon>
        <taxon>Clostridiaceae</taxon>
        <taxon>Clostridium</taxon>
    </lineage>
</organism>
<dbReference type="InterPro" id="IPR050817">
    <property type="entry name" value="DjlA_DnaK_co-chaperone"/>
</dbReference>
<dbReference type="CDD" id="cd06257">
    <property type="entry name" value="DnaJ"/>
    <property type="match status" value="1"/>
</dbReference>
<comment type="caution">
    <text evidence="3">The sequence shown here is derived from an EMBL/GenBank/DDBJ whole genome shotgun (WGS) entry which is preliminary data.</text>
</comment>
<dbReference type="SMART" id="SM00271">
    <property type="entry name" value="DnaJ"/>
    <property type="match status" value="1"/>
</dbReference>
<dbReference type="GO" id="GO:0006260">
    <property type="term" value="P:DNA replication"/>
    <property type="evidence" value="ECO:0007669"/>
    <property type="project" value="UniProtKB-KW"/>
</dbReference>